<gene>
    <name evidence="7" type="ORF">SAMN04489866_10863</name>
</gene>
<dbReference type="AlphaFoldDB" id="A0A1G6Y2V4"/>
<dbReference type="SFLD" id="SFLDG01095">
    <property type="entry name" value="Uncharacterised_Radical_SAM_Su"/>
    <property type="match status" value="1"/>
</dbReference>
<dbReference type="SMART" id="SM00729">
    <property type="entry name" value="Elp3"/>
    <property type="match status" value="1"/>
</dbReference>
<proteinExistence type="predicted"/>
<sequence length="289" mass="31488">MDYDYPLYRPPSEADSVIIQVTLGCAHNQCTFCSMYRGKQFTVVPFDAVQEAIDEWAAACPQARRVFLADGDSMALSTDKLLRILTVLRAAFPRLERVSTYARAGSILRKRPEELAQLRQAGLSLLYLGLESGSDAVLKAIRKGETAADMLAAAERAQEAGMALSVMVIMGLAGPAGSQAHAVQTAAVLSQMNPAYIGALTLMVEPGTPLYEDVKAGRFTLLSPLEAVEEMQALLTALESPGSYFSSRHPSNYFNLSGRLNDLKPAFLAKLEALLANPQLLRDSRYRRL</sequence>
<evidence type="ECO:0000256" key="1">
    <source>
        <dbReference type="ARBA" id="ARBA00001966"/>
    </source>
</evidence>
<protein>
    <submittedName>
        <fullName evidence="7">Radical SAM superfamily protein</fullName>
    </submittedName>
</protein>
<dbReference type="SFLD" id="SFLDG01082">
    <property type="entry name" value="B12-binding_domain_containing"/>
    <property type="match status" value="1"/>
</dbReference>
<dbReference type="Pfam" id="PF04055">
    <property type="entry name" value="Radical_SAM"/>
    <property type="match status" value="1"/>
</dbReference>
<evidence type="ECO:0000256" key="4">
    <source>
        <dbReference type="ARBA" id="ARBA00023004"/>
    </source>
</evidence>
<dbReference type="EMBL" id="FNAF01000008">
    <property type="protein sequence ID" value="SDD84632.1"/>
    <property type="molecule type" value="Genomic_DNA"/>
</dbReference>
<organism evidence="7 8">
    <name type="scientific">Peptococcus niger</name>
    <dbReference type="NCBI Taxonomy" id="2741"/>
    <lineage>
        <taxon>Bacteria</taxon>
        <taxon>Bacillati</taxon>
        <taxon>Bacillota</taxon>
        <taxon>Clostridia</taxon>
        <taxon>Eubacteriales</taxon>
        <taxon>Peptococcaceae</taxon>
        <taxon>Peptococcus</taxon>
    </lineage>
</organism>
<evidence type="ECO:0000259" key="6">
    <source>
        <dbReference type="PROSITE" id="PS51918"/>
    </source>
</evidence>
<dbReference type="InterPro" id="IPR006638">
    <property type="entry name" value="Elp3/MiaA/NifB-like_rSAM"/>
</dbReference>
<dbReference type="Proteomes" id="UP000198995">
    <property type="component" value="Unassembled WGS sequence"/>
</dbReference>
<keyword evidence="4" id="KW-0408">Iron</keyword>
<dbReference type="GO" id="GO:0003824">
    <property type="term" value="F:catalytic activity"/>
    <property type="evidence" value="ECO:0007669"/>
    <property type="project" value="InterPro"/>
</dbReference>
<dbReference type="PANTHER" id="PTHR43409">
    <property type="entry name" value="ANAEROBIC MAGNESIUM-PROTOPORPHYRIN IX MONOMETHYL ESTER CYCLASE-RELATED"/>
    <property type="match status" value="1"/>
</dbReference>
<keyword evidence="2" id="KW-0949">S-adenosyl-L-methionine</keyword>
<evidence type="ECO:0000256" key="5">
    <source>
        <dbReference type="ARBA" id="ARBA00023014"/>
    </source>
</evidence>
<dbReference type="InterPro" id="IPR058240">
    <property type="entry name" value="rSAM_sf"/>
</dbReference>
<dbReference type="InterPro" id="IPR013785">
    <property type="entry name" value="Aldolase_TIM"/>
</dbReference>
<name>A0A1G6Y2V4_PEPNI</name>
<dbReference type="PROSITE" id="PS51918">
    <property type="entry name" value="RADICAL_SAM"/>
    <property type="match status" value="1"/>
</dbReference>
<comment type="cofactor">
    <cofactor evidence="1">
        <name>[4Fe-4S] cluster</name>
        <dbReference type="ChEBI" id="CHEBI:49883"/>
    </cofactor>
</comment>
<dbReference type="SUPFAM" id="SSF102114">
    <property type="entry name" value="Radical SAM enzymes"/>
    <property type="match status" value="1"/>
</dbReference>
<evidence type="ECO:0000313" key="7">
    <source>
        <dbReference type="EMBL" id="SDD84632.1"/>
    </source>
</evidence>
<feature type="domain" description="Radical SAM core" evidence="6">
    <location>
        <begin position="9"/>
        <end position="248"/>
    </location>
</feature>
<accession>A0A1G6Y2V4</accession>
<reference evidence="7 8" key="1">
    <citation type="submission" date="2016-10" db="EMBL/GenBank/DDBJ databases">
        <authorList>
            <person name="de Groot N.N."/>
        </authorList>
    </citation>
    <scope>NUCLEOTIDE SEQUENCE [LARGE SCALE GENOMIC DNA]</scope>
    <source>
        <strain evidence="7 8">DSM 20475</strain>
    </source>
</reference>
<dbReference type="SFLD" id="SFLDS00029">
    <property type="entry name" value="Radical_SAM"/>
    <property type="match status" value="1"/>
</dbReference>
<dbReference type="GO" id="GO:0051536">
    <property type="term" value="F:iron-sulfur cluster binding"/>
    <property type="evidence" value="ECO:0007669"/>
    <property type="project" value="UniProtKB-KW"/>
</dbReference>
<evidence type="ECO:0000313" key="8">
    <source>
        <dbReference type="Proteomes" id="UP000198995"/>
    </source>
</evidence>
<dbReference type="RefSeq" id="WP_159428026.1">
    <property type="nucleotide sequence ID" value="NZ_FNAF01000008.1"/>
</dbReference>
<dbReference type="OrthoDB" id="9777636at2"/>
<dbReference type="PANTHER" id="PTHR43409:SF4">
    <property type="entry name" value="RADICAL SAM SUPERFAMILY PROTEIN"/>
    <property type="match status" value="1"/>
</dbReference>
<dbReference type="InterPro" id="IPR051198">
    <property type="entry name" value="BchE-like"/>
</dbReference>
<dbReference type="InterPro" id="IPR007197">
    <property type="entry name" value="rSAM"/>
</dbReference>
<keyword evidence="3" id="KW-0479">Metal-binding</keyword>
<evidence type="ECO:0000256" key="2">
    <source>
        <dbReference type="ARBA" id="ARBA00022691"/>
    </source>
</evidence>
<keyword evidence="8" id="KW-1185">Reference proteome</keyword>
<dbReference type="Gene3D" id="3.20.20.70">
    <property type="entry name" value="Aldolase class I"/>
    <property type="match status" value="1"/>
</dbReference>
<dbReference type="STRING" id="2741.SAMN04489866_10863"/>
<dbReference type="CDD" id="cd01335">
    <property type="entry name" value="Radical_SAM"/>
    <property type="match status" value="1"/>
</dbReference>
<evidence type="ECO:0000256" key="3">
    <source>
        <dbReference type="ARBA" id="ARBA00022723"/>
    </source>
</evidence>
<keyword evidence="5" id="KW-0411">Iron-sulfur</keyword>
<dbReference type="GO" id="GO:0046872">
    <property type="term" value="F:metal ion binding"/>
    <property type="evidence" value="ECO:0007669"/>
    <property type="project" value="UniProtKB-KW"/>
</dbReference>